<evidence type="ECO:0000256" key="4">
    <source>
        <dbReference type="ARBA" id="ARBA00022833"/>
    </source>
</evidence>
<gene>
    <name evidence="8" type="ORF">NMK71_10460</name>
</gene>
<evidence type="ECO:0000256" key="6">
    <source>
        <dbReference type="SAM" id="MobiDB-lite"/>
    </source>
</evidence>
<dbReference type="SUPFAM" id="SSF49493">
    <property type="entry name" value="HSP40/DnaJ peptide-binding domain"/>
    <property type="match status" value="2"/>
</dbReference>
<accession>A0A9X4N4B7</accession>
<dbReference type="GO" id="GO:0042026">
    <property type="term" value="P:protein refolding"/>
    <property type="evidence" value="ECO:0007669"/>
    <property type="project" value="TreeGrafter"/>
</dbReference>
<dbReference type="InterPro" id="IPR001623">
    <property type="entry name" value="DnaJ_domain"/>
</dbReference>
<keyword evidence="5" id="KW-0143">Chaperone</keyword>
<dbReference type="Pfam" id="PF00226">
    <property type="entry name" value="DnaJ"/>
    <property type="match status" value="1"/>
</dbReference>
<keyword evidence="4" id="KW-0862">Zinc</keyword>
<dbReference type="SMART" id="SM00271">
    <property type="entry name" value="DnaJ"/>
    <property type="match status" value="1"/>
</dbReference>
<keyword evidence="2" id="KW-0677">Repeat</keyword>
<dbReference type="RefSeq" id="WP_304421152.1">
    <property type="nucleotide sequence ID" value="NZ_JANCMU010000007.1"/>
</dbReference>
<evidence type="ECO:0000256" key="2">
    <source>
        <dbReference type="ARBA" id="ARBA00022737"/>
    </source>
</evidence>
<keyword evidence="3" id="KW-0863">Zinc-finger</keyword>
<dbReference type="Pfam" id="PF01556">
    <property type="entry name" value="DnaJ_C"/>
    <property type="match status" value="1"/>
</dbReference>
<feature type="region of interest" description="Disordered" evidence="6">
    <location>
        <begin position="79"/>
        <end position="107"/>
    </location>
</feature>
<keyword evidence="1" id="KW-0479">Metal-binding</keyword>
<name>A0A9X4N4B7_9FLAO</name>
<dbReference type="GO" id="GO:0008270">
    <property type="term" value="F:zinc ion binding"/>
    <property type="evidence" value="ECO:0007669"/>
    <property type="project" value="UniProtKB-KW"/>
</dbReference>
<evidence type="ECO:0000313" key="9">
    <source>
        <dbReference type="Proteomes" id="UP001152599"/>
    </source>
</evidence>
<dbReference type="EMBL" id="JANCMU010000007">
    <property type="protein sequence ID" value="MDG4946839.1"/>
    <property type="molecule type" value="Genomic_DNA"/>
</dbReference>
<dbReference type="InterPro" id="IPR002939">
    <property type="entry name" value="DnaJ_C"/>
</dbReference>
<dbReference type="Proteomes" id="UP001152599">
    <property type="component" value="Unassembled WGS sequence"/>
</dbReference>
<dbReference type="SUPFAM" id="SSF46565">
    <property type="entry name" value="Chaperone J-domain"/>
    <property type="match status" value="1"/>
</dbReference>
<dbReference type="InterPro" id="IPR008971">
    <property type="entry name" value="HSP40/DnaJ_pept-bd"/>
</dbReference>
<reference evidence="8" key="1">
    <citation type="submission" date="2022-07" db="EMBL/GenBank/DDBJ databases">
        <title>Description and genome-wide analysis of Profundicola chukchiensis gen. nov., sp. nov., marine bacteria isolated from bottom sediments of the Chukchi Sea.</title>
        <authorList>
            <person name="Romanenko L."/>
            <person name="Otstavnykh N."/>
            <person name="Kurilenko V."/>
            <person name="Eremeev V."/>
            <person name="Velansky P."/>
            <person name="Mikhailov V."/>
            <person name="Isaeva M."/>
        </authorList>
    </citation>
    <scope>NUCLEOTIDE SEQUENCE</scope>
    <source>
        <strain evidence="8">KMM 9713</strain>
    </source>
</reference>
<dbReference type="Gene3D" id="1.10.287.110">
    <property type="entry name" value="DnaJ domain"/>
    <property type="match status" value="1"/>
</dbReference>
<dbReference type="GO" id="GO:0005737">
    <property type="term" value="C:cytoplasm"/>
    <property type="evidence" value="ECO:0007669"/>
    <property type="project" value="TreeGrafter"/>
</dbReference>
<proteinExistence type="predicted"/>
<dbReference type="PRINTS" id="PR00625">
    <property type="entry name" value="JDOMAIN"/>
</dbReference>
<organism evidence="8 9">
    <name type="scientific">Profundicola chukchiensis</name>
    <dbReference type="NCBI Taxonomy" id="2961959"/>
    <lineage>
        <taxon>Bacteria</taxon>
        <taxon>Pseudomonadati</taxon>
        <taxon>Bacteroidota</taxon>
        <taxon>Flavobacteriia</taxon>
        <taxon>Flavobacteriales</taxon>
        <taxon>Weeksellaceae</taxon>
        <taxon>Profundicola</taxon>
    </lineage>
</organism>
<evidence type="ECO:0000259" key="7">
    <source>
        <dbReference type="PROSITE" id="PS50076"/>
    </source>
</evidence>
<dbReference type="CDD" id="cd10747">
    <property type="entry name" value="DnaJ_C"/>
    <property type="match status" value="1"/>
</dbReference>
<dbReference type="PANTHER" id="PTHR43096:SF52">
    <property type="entry name" value="DNAJ HOMOLOG 1, MITOCHONDRIAL-RELATED"/>
    <property type="match status" value="1"/>
</dbReference>
<sequence>MAFIDYYKILGVNKDASDADIKKAYRKLARKHHPDLNPDNKEAQQKFQQLNEANEVLSDPEKRKKYDEYGENWKHAEEIEKQRQQQQQYQQSNPFGGGGQEWSQAYSGNFDEGQFSDLFGDLFGSRSGGFRSSQRQFRGQDFHASLELSLKQASETHKQTLAVNGKNIRITIPAGVYDGQEIRLPGYGGEGVNGGPKGDLYITFRITPDPIFKRDGDHLYKTETIDLYTAVLGGEITLATFDGEVKLKVRPGTQNGTQVRLSGKGFPKYKQDAKFGDLFVTYEVEIPTILSSKQKELFEELAKLK</sequence>
<evidence type="ECO:0000313" key="8">
    <source>
        <dbReference type="EMBL" id="MDG4946839.1"/>
    </source>
</evidence>
<dbReference type="FunFam" id="2.60.260.20:FF:000005">
    <property type="entry name" value="Chaperone protein dnaJ 1, mitochondrial"/>
    <property type="match status" value="1"/>
</dbReference>
<dbReference type="Gene3D" id="2.60.260.20">
    <property type="entry name" value="Urease metallochaperone UreE, N-terminal domain"/>
    <property type="match status" value="2"/>
</dbReference>
<dbReference type="InterPro" id="IPR018253">
    <property type="entry name" value="DnaJ_domain_CS"/>
</dbReference>
<comment type="caution">
    <text evidence="8">The sequence shown here is derived from an EMBL/GenBank/DDBJ whole genome shotgun (WGS) entry which is preliminary data.</text>
</comment>
<dbReference type="AlphaFoldDB" id="A0A9X4N4B7"/>
<keyword evidence="9" id="KW-1185">Reference proteome</keyword>
<protein>
    <submittedName>
        <fullName evidence="8">J domain-containing protein</fullName>
    </submittedName>
</protein>
<evidence type="ECO:0000256" key="3">
    <source>
        <dbReference type="ARBA" id="ARBA00022771"/>
    </source>
</evidence>
<dbReference type="CDD" id="cd06257">
    <property type="entry name" value="DnaJ"/>
    <property type="match status" value="1"/>
</dbReference>
<dbReference type="PROSITE" id="PS50076">
    <property type="entry name" value="DNAJ_2"/>
    <property type="match status" value="1"/>
</dbReference>
<feature type="domain" description="J" evidence="7">
    <location>
        <begin position="5"/>
        <end position="70"/>
    </location>
</feature>
<dbReference type="GO" id="GO:0051082">
    <property type="term" value="F:unfolded protein binding"/>
    <property type="evidence" value="ECO:0007669"/>
    <property type="project" value="InterPro"/>
</dbReference>
<evidence type="ECO:0000256" key="5">
    <source>
        <dbReference type="ARBA" id="ARBA00023186"/>
    </source>
</evidence>
<evidence type="ECO:0000256" key="1">
    <source>
        <dbReference type="ARBA" id="ARBA00022723"/>
    </source>
</evidence>
<dbReference type="InterPro" id="IPR036869">
    <property type="entry name" value="J_dom_sf"/>
</dbReference>
<dbReference type="PROSITE" id="PS00636">
    <property type="entry name" value="DNAJ_1"/>
    <property type="match status" value="1"/>
</dbReference>
<dbReference type="PANTHER" id="PTHR43096">
    <property type="entry name" value="DNAJ HOMOLOG 1, MITOCHONDRIAL-RELATED"/>
    <property type="match status" value="1"/>
</dbReference>